<evidence type="ECO:0000256" key="1">
    <source>
        <dbReference type="ARBA" id="ARBA00009183"/>
    </source>
</evidence>
<dbReference type="InterPro" id="IPR050346">
    <property type="entry name" value="FMO-like"/>
</dbReference>
<evidence type="ECO:0000256" key="3">
    <source>
        <dbReference type="ARBA" id="ARBA00022827"/>
    </source>
</evidence>
<sequence>MKVAIIGAGLAGLISARKASQYNLECTVFETTGNLGGTWVYTENASADEFNNPVCSSLFASTRRFSKPKLPEIRGMETFSGDQIHSHYYRRKDQYKNRRLLVVGAAPSGMDISTECLEVAQKVRN</sequence>
<name>A0AAN9Y1B1_9HEMI</name>
<gene>
    <name evidence="6" type="ORF">V9T40_001380</name>
</gene>
<dbReference type="Proteomes" id="UP001367676">
    <property type="component" value="Unassembled WGS sequence"/>
</dbReference>
<dbReference type="PANTHER" id="PTHR23023">
    <property type="entry name" value="DIMETHYLANILINE MONOOXYGENASE"/>
    <property type="match status" value="1"/>
</dbReference>
<protein>
    <recommendedName>
        <fullName evidence="5">Flavin-containing monooxygenase</fullName>
        <ecNumber evidence="5">1.-.-.-</ecNumber>
    </recommendedName>
</protein>
<keyword evidence="7" id="KW-1185">Reference proteome</keyword>
<evidence type="ECO:0000313" key="6">
    <source>
        <dbReference type="EMBL" id="KAK7580751.1"/>
    </source>
</evidence>
<proteinExistence type="inferred from homology"/>
<evidence type="ECO:0000256" key="4">
    <source>
        <dbReference type="ARBA" id="ARBA00023002"/>
    </source>
</evidence>
<evidence type="ECO:0000256" key="2">
    <source>
        <dbReference type="ARBA" id="ARBA00022630"/>
    </source>
</evidence>
<comment type="similarity">
    <text evidence="1 5">Belongs to the FMO family.</text>
</comment>
<keyword evidence="3 5" id="KW-0274">FAD</keyword>
<comment type="caution">
    <text evidence="6">The sequence shown here is derived from an EMBL/GenBank/DDBJ whole genome shotgun (WGS) entry which is preliminary data.</text>
</comment>
<dbReference type="Pfam" id="PF13738">
    <property type="entry name" value="Pyr_redox_3"/>
    <property type="match status" value="1"/>
</dbReference>
<dbReference type="InterPro" id="IPR036188">
    <property type="entry name" value="FAD/NAD-bd_sf"/>
</dbReference>
<dbReference type="EMBL" id="JBBCAQ010000034">
    <property type="protein sequence ID" value="KAK7580751.1"/>
    <property type="molecule type" value="Genomic_DNA"/>
</dbReference>
<dbReference type="Gene3D" id="3.50.50.60">
    <property type="entry name" value="FAD/NAD(P)-binding domain"/>
    <property type="match status" value="2"/>
</dbReference>
<dbReference type="GO" id="GO:0050661">
    <property type="term" value="F:NADP binding"/>
    <property type="evidence" value="ECO:0007669"/>
    <property type="project" value="InterPro"/>
</dbReference>
<keyword evidence="2 5" id="KW-0285">Flavoprotein</keyword>
<organism evidence="6 7">
    <name type="scientific">Parthenolecanium corni</name>
    <dbReference type="NCBI Taxonomy" id="536013"/>
    <lineage>
        <taxon>Eukaryota</taxon>
        <taxon>Metazoa</taxon>
        <taxon>Ecdysozoa</taxon>
        <taxon>Arthropoda</taxon>
        <taxon>Hexapoda</taxon>
        <taxon>Insecta</taxon>
        <taxon>Pterygota</taxon>
        <taxon>Neoptera</taxon>
        <taxon>Paraneoptera</taxon>
        <taxon>Hemiptera</taxon>
        <taxon>Sternorrhyncha</taxon>
        <taxon>Coccoidea</taxon>
        <taxon>Coccidae</taxon>
        <taxon>Parthenolecanium</taxon>
    </lineage>
</organism>
<evidence type="ECO:0000313" key="7">
    <source>
        <dbReference type="Proteomes" id="UP001367676"/>
    </source>
</evidence>
<dbReference type="AlphaFoldDB" id="A0AAN9Y1B1"/>
<dbReference type="Pfam" id="PF00743">
    <property type="entry name" value="FMO-like"/>
    <property type="match status" value="1"/>
</dbReference>
<keyword evidence="4 5" id="KW-0560">Oxidoreductase</keyword>
<dbReference type="SUPFAM" id="SSF51905">
    <property type="entry name" value="FAD/NAD(P)-binding domain"/>
    <property type="match status" value="1"/>
</dbReference>
<accession>A0AAN9Y1B1</accession>
<dbReference type="GO" id="GO:0050660">
    <property type="term" value="F:flavin adenine dinucleotide binding"/>
    <property type="evidence" value="ECO:0007669"/>
    <property type="project" value="InterPro"/>
</dbReference>
<reference evidence="6 7" key="1">
    <citation type="submission" date="2024-03" db="EMBL/GenBank/DDBJ databases">
        <title>Adaptation during the transition from Ophiocordyceps entomopathogen to insect associate is accompanied by gene loss and intensified selection.</title>
        <authorList>
            <person name="Ward C.M."/>
            <person name="Onetto C.A."/>
            <person name="Borneman A.R."/>
        </authorList>
    </citation>
    <scope>NUCLEOTIDE SEQUENCE [LARGE SCALE GENOMIC DNA]</scope>
    <source>
        <strain evidence="6">AWRI1</strain>
        <tissue evidence="6">Single Adult Female</tissue>
    </source>
</reference>
<keyword evidence="5" id="KW-0503">Monooxygenase</keyword>
<dbReference type="GO" id="GO:0004499">
    <property type="term" value="F:N,N-dimethylaniline monooxygenase activity"/>
    <property type="evidence" value="ECO:0007669"/>
    <property type="project" value="InterPro"/>
</dbReference>
<dbReference type="EC" id="1.-.-.-" evidence="5"/>
<evidence type="ECO:0000256" key="5">
    <source>
        <dbReference type="RuleBase" id="RU361177"/>
    </source>
</evidence>
<dbReference type="InterPro" id="IPR020946">
    <property type="entry name" value="Flavin_mOase-like"/>
</dbReference>
<comment type="cofactor">
    <cofactor evidence="5">
        <name>FAD</name>
        <dbReference type="ChEBI" id="CHEBI:57692"/>
    </cofactor>
</comment>